<organism evidence="2">
    <name type="scientific">Lepeophtheirus salmonis</name>
    <name type="common">Salmon louse</name>
    <name type="synonym">Caligus salmonis</name>
    <dbReference type="NCBI Taxonomy" id="72036"/>
    <lineage>
        <taxon>Eukaryota</taxon>
        <taxon>Metazoa</taxon>
        <taxon>Ecdysozoa</taxon>
        <taxon>Arthropoda</taxon>
        <taxon>Crustacea</taxon>
        <taxon>Multicrustacea</taxon>
        <taxon>Hexanauplia</taxon>
        <taxon>Copepoda</taxon>
        <taxon>Siphonostomatoida</taxon>
        <taxon>Caligidae</taxon>
        <taxon>Lepeophtheirus</taxon>
    </lineage>
</organism>
<reference evidence="2" key="1">
    <citation type="submission" date="2014-05" db="EMBL/GenBank/DDBJ databases">
        <authorList>
            <person name="Chronopoulou M."/>
        </authorList>
    </citation>
    <scope>NUCLEOTIDE SEQUENCE</scope>
    <source>
        <tissue evidence="2">Whole organism</tissue>
    </source>
</reference>
<evidence type="ECO:0000256" key="1">
    <source>
        <dbReference type="SAM" id="Phobius"/>
    </source>
</evidence>
<feature type="non-terminal residue" evidence="2">
    <location>
        <position position="1"/>
    </location>
</feature>
<sequence>SSCRVVPLKGRFLSWSMFLTSNLTYFYHFLAPYITNNIIFDEKCIVETIRQRVLIIWILSSFLPSRRTAPLCVFVPIDL</sequence>
<accession>A0A0K2TGA3</accession>
<keyword evidence="1" id="KW-0812">Transmembrane</keyword>
<keyword evidence="1" id="KW-1133">Transmembrane helix</keyword>
<proteinExistence type="predicted"/>
<keyword evidence="1" id="KW-0472">Membrane</keyword>
<dbReference type="AlphaFoldDB" id="A0A0K2TGA3"/>
<feature type="transmembrane region" description="Helical" evidence="1">
    <location>
        <begin position="12"/>
        <end position="30"/>
    </location>
</feature>
<name>A0A0K2TGA3_LEPSM</name>
<evidence type="ECO:0000313" key="2">
    <source>
        <dbReference type="EMBL" id="CDW24612.1"/>
    </source>
</evidence>
<protein>
    <submittedName>
        <fullName evidence="2">Uncharacterized protein</fullName>
    </submittedName>
</protein>
<dbReference type="EMBL" id="HACA01007251">
    <property type="protein sequence ID" value="CDW24612.1"/>
    <property type="molecule type" value="Transcribed_RNA"/>
</dbReference>